<proteinExistence type="predicted"/>
<sequence length="166" mass="17934">MYPPVDDVHPQIKMVRRMHLNQRGPNPVNSIPPTRQDYLDGYVPANSGWSPHMSGSEGLSVSMDMDQGRLEGFYTHGPHAAKAPPTGTRYQSSGLTPFFQHYGKRDGPTEYPLNQEAPGIHMKCGQQGPSSSGFIKATMVTEPGKLPDPNGYATGCSACTGCPGCR</sequence>
<dbReference type="EMBL" id="MK500328">
    <property type="protein sequence ID" value="QBK85910.1"/>
    <property type="molecule type" value="Genomic_DNA"/>
</dbReference>
<protein>
    <submittedName>
        <fullName evidence="1">Uncharacterized protein</fullName>
    </submittedName>
</protein>
<accession>A0A481YSG4</accession>
<gene>
    <name evidence="1" type="ORF">LCMAC101_05050</name>
</gene>
<name>A0A481YSG4_9VIRU</name>
<reference evidence="1" key="1">
    <citation type="journal article" date="2019" name="MBio">
        <title>Virus Genomes from Deep Sea Sediments Expand the Ocean Megavirome and Support Independent Origins of Viral Gigantism.</title>
        <authorList>
            <person name="Backstrom D."/>
            <person name="Yutin N."/>
            <person name="Jorgensen S.L."/>
            <person name="Dharamshi J."/>
            <person name="Homa F."/>
            <person name="Zaremba-Niedwiedzka K."/>
            <person name="Spang A."/>
            <person name="Wolf Y.I."/>
            <person name="Koonin E.V."/>
            <person name="Ettema T.J."/>
        </authorList>
    </citation>
    <scope>NUCLEOTIDE SEQUENCE</scope>
</reference>
<evidence type="ECO:0000313" key="1">
    <source>
        <dbReference type="EMBL" id="QBK85910.1"/>
    </source>
</evidence>
<organism evidence="1">
    <name type="scientific">Marseillevirus LCMAC101</name>
    <dbReference type="NCBI Taxonomy" id="2506602"/>
    <lineage>
        <taxon>Viruses</taxon>
        <taxon>Varidnaviria</taxon>
        <taxon>Bamfordvirae</taxon>
        <taxon>Nucleocytoviricota</taxon>
        <taxon>Megaviricetes</taxon>
        <taxon>Pimascovirales</taxon>
        <taxon>Pimascovirales incertae sedis</taxon>
        <taxon>Marseilleviridae</taxon>
    </lineage>
</organism>